<evidence type="ECO:0000313" key="2">
    <source>
        <dbReference type="EMBL" id="KJL37260.1"/>
    </source>
</evidence>
<name>A0A0F0LYC2_9MICO</name>
<dbReference type="EMBL" id="JYIX01000012">
    <property type="protein sequence ID" value="KJL37260.1"/>
    <property type="molecule type" value="Genomic_DNA"/>
</dbReference>
<proteinExistence type="predicted"/>
<accession>A0A0F0LYC2</accession>
<evidence type="ECO:0000313" key="3">
    <source>
        <dbReference type="Proteomes" id="UP000033740"/>
    </source>
</evidence>
<dbReference type="STRING" id="582680.RS86_00091"/>
<reference evidence="2 3" key="1">
    <citation type="submission" date="2015-02" db="EMBL/GenBank/DDBJ databases">
        <title>Draft genome sequences of ten Microbacterium spp. with emphasis on heavy metal contaminated environments.</title>
        <authorList>
            <person name="Corretto E."/>
        </authorList>
    </citation>
    <scope>NUCLEOTIDE SEQUENCE [LARGE SCALE GENOMIC DNA]</scope>
    <source>
        <strain evidence="2 3">ARN176</strain>
    </source>
</reference>
<dbReference type="PATRIC" id="fig|582680.6.peg.93"/>
<feature type="domain" description="Spore protein YkvP/CgeB glycosyl transferase-like" evidence="1">
    <location>
        <begin position="113"/>
        <end position="252"/>
    </location>
</feature>
<dbReference type="Pfam" id="PF13524">
    <property type="entry name" value="Glyco_trans_1_2"/>
    <property type="match status" value="1"/>
</dbReference>
<comment type="caution">
    <text evidence="2">The sequence shown here is derived from an EMBL/GenBank/DDBJ whole genome shotgun (WGS) entry which is preliminary data.</text>
</comment>
<organism evidence="2 3">
    <name type="scientific">Microbacterium azadirachtae</name>
    <dbReference type="NCBI Taxonomy" id="582680"/>
    <lineage>
        <taxon>Bacteria</taxon>
        <taxon>Bacillati</taxon>
        <taxon>Actinomycetota</taxon>
        <taxon>Actinomycetes</taxon>
        <taxon>Micrococcales</taxon>
        <taxon>Microbacteriaceae</taxon>
        <taxon>Microbacterium</taxon>
    </lineage>
</organism>
<dbReference type="AlphaFoldDB" id="A0A0F0LYC2"/>
<evidence type="ECO:0000259" key="1">
    <source>
        <dbReference type="Pfam" id="PF13524"/>
    </source>
</evidence>
<dbReference type="InterPro" id="IPR055259">
    <property type="entry name" value="YkvP/CgeB_Glyco_trans-like"/>
</dbReference>
<protein>
    <recommendedName>
        <fullName evidence="1">Spore protein YkvP/CgeB glycosyl transferase-like domain-containing protein</fullName>
    </recommendedName>
</protein>
<keyword evidence="3" id="KW-1185">Reference proteome</keyword>
<gene>
    <name evidence="2" type="ORF">RS86_00091</name>
</gene>
<sequence length="258" mass="27597">MDARPALDRASSGLDDVILSLRGPHPLPAPASAHTILWIISHPDEITSAEVAGYDHVHAASTSWAATATRRFGVPVRPLLQCTDARRFAPSGLPRSADLVFVGTARGIARPSVVEPLRAGRPVRVYGPDWRGYIPGAAIAATHVDNDDLPALYESAGAVLNDHWPAMRREGFVSNRLFDVVAAGGRAISDDVDGIADLFGAAVRTYGQIPELLALTAAPLDAKFCSDAELAEISRRIRAEHSFDARARTLLDDVLTRG</sequence>
<dbReference type="Proteomes" id="UP000033740">
    <property type="component" value="Unassembled WGS sequence"/>
</dbReference>